<proteinExistence type="predicted"/>
<accession>A0A088S0W0</accession>
<sequence>MLRRTCFARVHLFSALVPQVKVQAPHFLSLEDLATAKAALEERKPYIDYPELVQCIEALGNIDNARKKSDVTKKLSRCVDALRAQLYHKDSTDPRRRLELHEAVMAAGFYERVISVTQLEGEGIRYVMNHFNFDVRRDTLITQKVHEALSKEKTTTPESEQLLRDLLLLERRLTGKYRFSQFGGRRWFALGTPLSEIKTEEEVQRLLGISVIKSDGNFTLGEVDSGKLWKTITIRPNEEQNATFAEVGNIFKDTRETDTTFELRVQKPQKPPDFWERLRETLLRYWVLWFAVWVTFFMVDEEIITLVALIFLKHRQTKILEEEAQKSGSKVYIASSVGRSRE</sequence>
<evidence type="ECO:0000313" key="2">
    <source>
        <dbReference type="EMBL" id="AIO02043.1"/>
    </source>
</evidence>
<reference evidence="2 3" key="1">
    <citation type="journal article" date="2015" name="Sci. Rep.">
        <title>The genome of Leishmania panamensis: insights into genomics of the L. (Viannia) subgenus.</title>
        <authorList>
            <person name="Llanes A."/>
            <person name="Restrepo C.M."/>
            <person name="Vecchio G.D."/>
            <person name="Anguizola F.J."/>
            <person name="Lleonart R."/>
        </authorList>
    </citation>
    <scope>NUCLEOTIDE SEQUENCE [LARGE SCALE GENOMIC DNA]</scope>
    <source>
        <strain evidence="2 3">MHOM/PA/94/PSC-1</strain>
    </source>
</reference>
<dbReference type="OrthoDB" id="246467at2759"/>
<dbReference type="eggNOG" id="ENOG502QU19">
    <property type="taxonomic scope" value="Eukaryota"/>
</dbReference>
<evidence type="ECO:0000313" key="3">
    <source>
        <dbReference type="Proteomes" id="UP000063063"/>
    </source>
</evidence>
<evidence type="ECO:0000256" key="1">
    <source>
        <dbReference type="SAM" id="Phobius"/>
    </source>
</evidence>
<feature type="transmembrane region" description="Helical" evidence="1">
    <location>
        <begin position="286"/>
        <end position="312"/>
    </location>
</feature>
<keyword evidence="3" id="KW-1185">Reference proteome</keyword>
<dbReference type="EMBL" id="CP009403">
    <property type="protein sequence ID" value="AIO02043.1"/>
    <property type="molecule type" value="Genomic_DNA"/>
</dbReference>
<protein>
    <submittedName>
        <fullName evidence="2">Uncharacterized protein</fullName>
    </submittedName>
</protein>
<dbReference type="VEuPathDB" id="TriTrypDB:LPAL13_340049600"/>
<keyword evidence="1" id="KW-0472">Membrane</keyword>
<organism evidence="2 3">
    <name type="scientific">Leishmania panamensis</name>
    <dbReference type="NCBI Taxonomy" id="5679"/>
    <lineage>
        <taxon>Eukaryota</taxon>
        <taxon>Discoba</taxon>
        <taxon>Euglenozoa</taxon>
        <taxon>Kinetoplastea</taxon>
        <taxon>Metakinetoplastina</taxon>
        <taxon>Trypanosomatida</taxon>
        <taxon>Trypanosomatidae</taxon>
        <taxon>Leishmaniinae</taxon>
        <taxon>Leishmania</taxon>
        <taxon>Leishmania guyanensis species complex</taxon>
    </lineage>
</organism>
<dbReference type="RefSeq" id="XP_010702843.1">
    <property type="nucleotide sequence ID" value="XM_010704541.1"/>
</dbReference>
<keyword evidence="1" id="KW-1133">Transmembrane helix</keyword>
<dbReference type="VEuPathDB" id="TriTrypDB:LPMP_344210"/>
<gene>
    <name evidence="2" type="ORF">LPMP_344210</name>
</gene>
<name>A0A088S0W0_LEIPA</name>
<dbReference type="AlphaFoldDB" id="A0A088S0W0"/>
<dbReference type="KEGG" id="lpan:LPMP_344210"/>
<dbReference type="GeneID" id="22578926"/>
<dbReference type="Proteomes" id="UP000063063">
    <property type="component" value="Chromosome 34"/>
</dbReference>
<keyword evidence="1" id="KW-0812">Transmembrane</keyword>